<organism evidence="2 3">
    <name type="scientific">Marinovum algicola</name>
    <dbReference type="NCBI Taxonomy" id="42444"/>
    <lineage>
        <taxon>Bacteria</taxon>
        <taxon>Pseudomonadati</taxon>
        <taxon>Pseudomonadota</taxon>
        <taxon>Alphaproteobacteria</taxon>
        <taxon>Rhodobacterales</taxon>
        <taxon>Roseobacteraceae</taxon>
        <taxon>Marinovum</taxon>
    </lineage>
</organism>
<keyword evidence="1" id="KW-0472">Membrane</keyword>
<feature type="transmembrane region" description="Helical" evidence="1">
    <location>
        <begin position="28"/>
        <end position="49"/>
    </location>
</feature>
<dbReference type="RefSeq" id="WP_048532433.1">
    <property type="nucleotide sequence ID" value="NZ_FNYY01000001.1"/>
</dbReference>
<proteinExistence type="predicted"/>
<evidence type="ECO:0008006" key="4">
    <source>
        <dbReference type="Google" id="ProtNLM"/>
    </source>
</evidence>
<accession>A0A975W715</accession>
<sequence length="189" mass="20918">MIVKNFGKLASQLRKFRRDADGSVNIEAIILMPVLLLTMAVSMVFYDAFRRDSMGEKATYTLGDMLSRETAYITPAYVDSAKDLFGFLTGTGDADNTIRVSVVSYDGPGASYNVEWSEVRGAHAMTLTDAELAGQHDQLPVMVSGEQLIVVETYVDYDWPLELGFNDGVLTARVFTRPRFAPQLVWLGS</sequence>
<name>A0A975W715_9RHOB</name>
<evidence type="ECO:0000256" key="1">
    <source>
        <dbReference type="SAM" id="Phobius"/>
    </source>
</evidence>
<evidence type="ECO:0000313" key="3">
    <source>
        <dbReference type="Proteomes" id="UP000182932"/>
    </source>
</evidence>
<gene>
    <name evidence="2" type="ORF">SAMN04487940_101595</name>
</gene>
<comment type="caution">
    <text evidence="2">The sequence shown here is derived from an EMBL/GenBank/DDBJ whole genome shotgun (WGS) entry which is preliminary data.</text>
</comment>
<dbReference type="AlphaFoldDB" id="A0A975W715"/>
<keyword evidence="1" id="KW-0812">Transmembrane</keyword>
<keyword evidence="3" id="KW-1185">Reference proteome</keyword>
<evidence type="ECO:0000313" key="2">
    <source>
        <dbReference type="EMBL" id="SEI68473.1"/>
    </source>
</evidence>
<protein>
    <recommendedName>
        <fullName evidence="4">Flp pilus assembly protein TadG</fullName>
    </recommendedName>
</protein>
<dbReference type="GeneID" id="80816860"/>
<dbReference type="EMBL" id="FNYY01000001">
    <property type="protein sequence ID" value="SEI68473.1"/>
    <property type="molecule type" value="Genomic_DNA"/>
</dbReference>
<dbReference type="Proteomes" id="UP000182932">
    <property type="component" value="Unassembled WGS sequence"/>
</dbReference>
<keyword evidence="1" id="KW-1133">Transmembrane helix</keyword>
<reference evidence="2 3" key="1">
    <citation type="submission" date="2016-10" db="EMBL/GenBank/DDBJ databases">
        <authorList>
            <person name="Varghese N."/>
            <person name="Submissions S."/>
        </authorList>
    </citation>
    <scope>NUCLEOTIDE SEQUENCE [LARGE SCALE GENOMIC DNA]</scope>
    <source>
        <strain evidence="2 3">FF3</strain>
    </source>
</reference>